<keyword evidence="4" id="KW-1185">Reference proteome</keyword>
<keyword evidence="2" id="KW-0472">Membrane</keyword>
<evidence type="ECO:0000256" key="2">
    <source>
        <dbReference type="SAM" id="Phobius"/>
    </source>
</evidence>
<gene>
    <name evidence="3" type="ORF">OIU77_026473</name>
</gene>
<reference evidence="3" key="2">
    <citation type="journal article" date="2023" name="Int. J. Mol. Sci.">
        <title>De Novo Assembly and Annotation of 11 Diverse Shrub Willow (Salix) Genomes Reveals Novel Gene Organization in Sex-Linked Regions.</title>
        <authorList>
            <person name="Hyden B."/>
            <person name="Feng K."/>
            <person name="Yates T.B."/>
            <person name="Jawdy S."/>
            <person name="Cereghino C."/>
            <person name="Smart L.B."/>
            <person name="Muchero W."/>
        </authorList>
    </citation>
    <scope>NUCLEOTIDE SEQUENCE</scope>
    <source>
        <tissue evidence="3">Shoot tip</tissue>
    </source>
</reference>
<protein>
    <submittedName>
        <fullName evidence="3">Uncharacterized protein</fullName>
    </submittedName>
</protein>
<reference evidence="3" key="1">
    <citation type="submission" date="2022-10" db="EMBL/GenBank/DDBJ databases">
        <authorList>
            <person name="Hyden B.L."/>
            <person name="Feng K."/>
            <person name="Yates T."/>
            <person name="Jawdy S."/>
            <person name="Smart L.B."/>
            <person name="Muchero W."/>
        </authorList>
    </citation>
    <scope>NUCLEOTIDE SEQUENCE</scope>
    <source>
        <tissue evidence="3">Shoot tip</tissue>
    </source>
</reference>
<accession>A0ABQ9BP03</accession>
<keyword evidence="2" id="KW-0812">Transmembrane</keyword>
<comment type="caution">
    <text evidence="3">The sequence shown here is derived from an EMBL/GenBank/DDBJ whole genome shotgun (WGS) entry which is preliminary data.</text>
</comment>
<feature type="region of interest" description="Disordered" evidence="1">
    <location>
        <begin position="80"/>
        <end position="100"/>
    </location>
</feature>
<organism evidence="3 4">
    <name type="scientific">Salix suchowensis</name>
    <dbReference type="NCBI Taxonomy" id="1278906"/>
    <lineage>
        <taxon>Eukaryota</taxon>
        <taxon>Viridiplantae</taxon>
        <taxon>Streptophyta</taxon>
        <taxon>Embryophyta</taxon>
        <taxon>Tracheophyta</taxon>
        <taxon>Spermatophyta</taxon>
        <taxon>Magnoliopsida</taxon>
        <taxon>eudicotyledons</taxon>
        <taxon>Gunneridae</taxon>
        <taxon>Pentapetalae</taxon>
        <taxon>rosids</taxon>
        <taxon>fabids</taxon>
        <taxon>Malpighiales</taxon>
        <taxon>Salicaceae</taxon>
        <taxon>Saliceae</taxon>
        <taxon>Salix</taxon>
    </lineage>
</organism>
<dbReference type="Proteomes" id="UP001141253">
    <property type="component" value="Chromosome 3"/>
</dbReference>
<sequence>MAPFTIPATNTGHFAAPIVSTSSSLFNLHLLLWAYFLPLSITLQPPRNHLHLHHSPANLLLSMGVAFSYFPRESAPSPLFNPSTGSPNNFSQCAPSSWLD</sequence>
<evidence type="ECO:0000313" key="4">
    <source>
        <dbReference type="Proteomes" id="UP001141253"/>
    </source>
</evidence>
<name>A0ABQ9BP03_9ROSI</name>
<evidence type="ECO:0000313" key="3">
    <source>
        <dbReference type="EMBL" id="KAJ6387917.1"/>
    </source>
</evidence>
<evidence type="ECO:0000256" key="1">
    <source>
        <dbReference type="SAM" id="MobiDB-lite"/>
    </source>
</evidence>
<keyword evidence="2" id="KW-1133">Transmembrane helix</keyword>
<dbReference type="EMBL" id="JAPFFI010000007">
    <property type="protein sequence ID" value="KAJ6387917.1"/>
    <property type="molecule type" value="Genomic_DNA"/>
</dbReference>
<feature type="transmembrane region" description="Helical" evidence="2">
    <location>
        <begin position="14"/>
        <end position="37"/>
    </location>
</feature>
<proteinExistence type="predicted"/>